<sequence>MVRGNVPAGLRTLRQAFHGQDRRLRATGYWNLTKQEWEVKESARTIPLAGLLAHSAGRTVRVSGRWSGSGSLVGRRSGQVVMGCGVLGQGHGLSSEGLGNGLG</sequence>
<reference evidence="1 2" key="1">
    <citation type="journal article" date="2020" name="BMC Genomics">
        <title>Intraspecific diversification of the crop wild relative Brassica cretica Lam. using demographic model selection.</title>
        <authorList>
            <person name="Kioukis A."/>
            <person name="Michalopoulou V.A."/>
            <person name="Briers L."/>
            <person name="Pirintsos S."/>
            <person name="Studholme D.J."/>
            <person name="Pavlidis P."/>
            <person name="Sarris P.F."/>
        </authorList>
    </citation>
    <scope>NUCLEOTIDE SEQUENCE [LARGE SCALE GENOMIC DNA]</scope>
    <source>
        <strain evidence="2">cv. PFS-1207/04</strain>
    </source>
</reference>
<keyword evidence="2" id="KW-1185">Reference proteome</keyword>
<dbReference type="Proteomes" id="UP000266723">
    <property type="component" value="Unassembled WGS sequence"/>
</dbReference>
<comment type="caution">
    <text evidence="1">The sequence shown here is derived from an EMBL/GenBank/DDBJ whole genome shotgun (WGS) entry which is preliminary data.</text>
</comment>
<gene>
    <name evidence="1" type="ORF">DY000_02053536</name>
</gene>
<dbReference type="EMBL" id="QGKV02002055">
    <property type="protein sequence ID" value="KAF3496123.1"/>
    <property type="molecule type" value="Genomic_DNA"/>
</dbReference>
<name>A0ABQ7AEQ7_BRACR</name>
<protein>
    <submittedName>
        <fullName evidence="1">Uncharacterized protein</fullName>
    </submittedName>
</protein>
<evidence type="ECO:0000313" key="1">
    <source>
        <dbReference type="EMBL" id="KAF3496123.1"/>
    </source>
</evidence>
<organism evidence="1 2">
    <name type="scientific">Brassica cretica</name>
    <name type="common">Mustard</name>
    <dbReference type="NCBI Taxonomy" id="69181"/>
    <lineage>
        <taxon>Eukaryota</taxon>
        <taxon>Viridiplantae</taxon>
        <taxon>Streptophyta</taxon>
        <taxon>Embryophyta</taxon>
        <taxon>Tracheophyta</taxon>
        <taxon>Spermatophyta</taxon>
        <taxon>Magnoliopsida</taxon>
        <taxon>eudicotyledons</taxon>
        <taxon>Gunneridae</taxon>
        <taxon>Pentapetalae</taxon>
        <taxon>rosids</taxon>
        <taxon>malvids</taxon>
        <taxon>Brassicales</taxon>
        <taxon>Brassicaceae</taxon>
        <taxon>Brassiceae</taxon>
        <taxon>Brassica</taxon>
    </lineage>
</organism>
<proteinExistence type="predicted"/>
<evidence type="ECO:0000313" key="2">
    <source>
        <dbReference type="Proteomes" id="UP000266723"/>
    </source>
</evidence>
<accession>A0ABQ7AEQ7</accession>